<dbReference type="Pfam" id="PF11203">
    <property type="entry name" value="EccE"/>
    <property type="match status" value="1"/>
</dbReference>
<evidence type="ECO:0000313" key="3">
    <source>
        <dbReference type="Proteomes" id="UP000035009"/>
    </source>
</evidence>
<dbReference type="AlphaFoldDB" id="M3VEZ1"/>
<organism evidence="2 3">
    <name type="scientific">Gordonia malaquae NBRC 108250</name>
    <dbReference type="NCBI Taxonomy" id="1223542"/>
    <lineage>
        <taxon>Bacteria</taxon>
        <taxon>Bacillati</taxon>
        <taxon>Actinomycetota</taxon>
        <taxon>Actinomycetes</taxon>
        <taxon>Mycobacteriales</taxon>
        <taxon>Gordoniaceae</taxon>
        <taxon>Gordonia</taxon>
    </lineage>
</organism>
<proteinExistence type="predicted"/>
<dbReference type="STRING" id="410332.SAMN04488550_3188"/>
<evidence type="ECO:0000259" key="1">
    <source>
        <dbReference type="Pfam" id="PF11203"/>
    </source>
</evidence>
<protein>
    <recommendedName>
        <fullName evidence="1">Type VII secretion system protein EccE domain-containing protein</fullName>
    </recommendedName>
</protein>
<evidence type="ECO:0000313" key="2">
    <source>
        <dbReference type="EMBL" id="GAC79654.1"/>
    </source>
</evidence>
<comment type="caution">
    <text evidence="2">The sequence shown here is derived from an EMBL/GenBank/DDBJ whole genome shotgun (WGS) entry which is preliminary data.</text>
</comment>
<dbReference type="RefSeq" id="WP_008378205.1">
    <property type="nucleotide sequence ID" value="NZ_BAOP01000011.1"/>
</dbReference>
<dbReference type="eggNOG" id="ENOG50331Q0">
    <property type="taxonomic scope" value="Bacteria"/>
</dbReference>
<dbReference type="Proteomes" id="UP000035009">
    <property type="component" value="Unassembled WGS sequence"/>
</dbReference>
<keyword evidence="3" id="KW-1185">Reference proteome</keyword>
<dbReference type="OrthoDB" id="4152590at2"/>
<dbReference type="InterPro" id="IPR050051">
    <property type="entry name" value="EccE_dom"/>
</dbReference>
<sequence length="350" mass="36973">MRRLIGSARRDPRTFEPFDVPDGDGYTGLRRDGPRLVCVLALMPGPPAPVSLPDGPRVRVPVETIATCMARSDARPTHVDVVTRTLMWWGDGPATRAYRGLLGPLVPASHRTVALVVHVDPAQHPHAVALRGGGNVGALRTVLWCVRRVRAACASAGVQTRPLTAAELSTDGAWTTADDTDAAARIVPGGVDGVAPPLAGDGQLIGADDDGTPIALRVAGPSIPRVSVDADLPTVRQTVVRALALGVRAHVVSDRSEQWTPLVDMIGDSLLLSYGPTVPPTSQIVVDDTTDRSHEHAGLTVIDVGHHRDPGCYLLRQEPDDSSTLHLIDPGGGRRTVRTVTTPAERALTG</sequence>
<name>M3VEZ1_GORML</name>
<gene>
    <name evidence="2" type="ORF">GM1_011_00820</name>
</gene>
<accession>M3VEZ1</accession>
<reference evidence="2 3" key="1">
    <citation type="submission" date="2013-02" db="EMBL/GenBank/DDBJ databases">
        <title>Whole genome shotgun sequence of Gordonia malaquae NBRC 108250.</title>
        <authorList>
            <person name="Yoshida I."/>
            <person name="Hosoyama A."/>
            <person name="Tsuchikane K."/>
            <person name="Ando Y."/>
            <person name="Baba S."/>
            <person name="Ohji S."/>
            <person name="Hamada M."/>
            <person name="Tamura T."/>
            <person name="Yamazoe A."/>
            <person name="Yamazaki S."/>
            <person name="Fujita N."/>
        </authorList>
    </citation>
    <scope>NUCLEOTIDE SEQUENCE [LARGE SCALE GENOMIC DNA]</scope>
    <source>
        <strain evidence="2 3">NBRC 108250</strain>
    </source>
</reference>
<dbReference type="EMBL" id="BAOP01000011">
    <property type="protein sequence ID" value="GAC79654.1"/>
    <property type="molecule type" value="Genomic_DNA"/>
</dbReference>
<feature type="domain" description="Type VII secretion system protein EccE" evidence="1">
    <location>
        <begin position="109"/>
        <end position="178"/>
    </location>
</feature>